<dbReference type="InterPro" id="IPR037232">
    <property type="entry name" value="NADH_quin_OxRdtase_su_C/D-like"/>
</dbReference>
<dbReference type="NCBIfam" id="TIGR01961">
    <property type="entry name" value="NuoC_fam"/>
    <property type="match status" value="1"/>
</dbReference>
<accession>A0A3B0JAP7</accession>
<gene>
    <name evidence="7" type="primary">nqo5</name>
    <name evidence="3" type="synonym">nuoC</name>
    <name evidence="7" type="ORF">WBAF_1027</name>
</gene>
<dbReference type="AlphaFoldDB" id="A0A3B0JAP7"/>
<dbReference type="SUPFAM" id="SSF143243">
    <property type="entry name" value="Nqo5-like"/>
    <property type="match status" value="1"/>
</dbReference>
<keyword evidence="3 4" id="KW-0520">NAD</keyword>
<dbReference type="PROSITE" id="PS00542">
    <property type="entry name" value="COMPLEX1_30K"/>
    <property type="match status" value="1"/>
</dbReference>
<dbReference type="EMBL" id="OUNF01000277">
    <property type="protein sequence ID" value="SPP34203.1"/>
    <property type="molecule type" value="Genomic_DNA"/>
</dbReference>
<comment type="subunit">
    <text evidence="3">NDH-1 is composed of 14 different subunits. Subunits NuoB, C, D, E, F, and G constitute the peripheral sector of the complex.</text>
</comment>
<feature type="domain" description="NADH:ubiquinone oxidoreductase 30kDa subunit" evidence="6">
    <location>
        <begin position="31"/>
        <end position="148"/>
    </location>
</feature>
<evidence type="ECO:0000256" key="3">
    <source>
        <dbReference type="HAMAP-Rule" id="MF_01357"/>
    </source>
</evidence>
<comment type="similarity">
    <text evidence="1 3 4">Belongs to the complex I 30 kDa subunit family.</text>
</comment>
<comment type="subcellular location">
    <subcellularLocation>
        <location evidence="3">Cell membrane</location>
        <topology evidence="3">Peripheral membrane protein</topology>
        <orientation evidence="3">Cytoplasmic side</orientation>
    </subcellularLocation>
</comment>
<keyword evidence="3" id="KW-0830">Ubiquinone</keyword>
<comment type="function">
    <text evidence="3">NDH-1 shuttles electrons from NADH, via FMN and iron-sulfur (Fe-S) centers, to quinones in the respiratory chain. The immediate electron acceptor for the enzyme in this species is believed to be ubiquinone. Couples the redox reaction to proton translocation (for every two electrons transferred, four hydrogen ions are translocated across the cytoplasmic membrane), and thus conserves the redox energy in a proton gradient.</text>
</comment>
<sequence>MDKTAKYIQKKTKCECIQKNDGTIVIYSALNDIENHLLFLRDDEKCRLELLVDVFGVDYPDREKRFELIYNLLSVVHNIRVHIKLQLCEGDIPLSVAKIFNAASWFEREVFDMYGIEFSDHPDLRRILTDYGFKGHPMLKDFPLTGYEEVRYDIEAKKVVYNPIDLPQDFRMFDSLSPWEGSKATKVNIKE</sequence>
<organism evidence="7">
    <name type="scientific">Wolbachia endosymbiont of Aleurodicus floccissimus</name>
    <dbReference type="NCBI Taxonomy" id="2152762"/>
    <lineage>
        <taxon>Bacteria</taxon>
        <taxon>Pseudomonadati</taxon>
        <taxon>Pseudomonadota</taxon>
        <taxon>Alphaproteobacteria</taxon>
        <taxon>Rickettsiales</taxon>
        <taxon>Anaplasmataceae</taxon>
        <taxon>Wolbachieae</taxon>
        <taxon>Wolbachia</taxon>
    </lineage>
</organism>
<dbReference type="EC" id="7.1.1.-" evidence="3"/>
<evidence type="ECO:0000313" key="7">
    <source>
        <dbReference type="EMBL" id="SPP34203.1"/>
    </source>
</evidence>
<dbReference type="InterPro" id="IPR001268">
    <property type="entry name" value="NADH_UbQ_OxRdtase_30kDa_su"/>
</dbReference>
<keyword evidence="3" id="KW-1003">Cell membrane</keyword>
<dbReference type="InterPro" id="IPR010218">
    <property type="entry name" value="NADH_DH_suC"/>
</dbReference>
<reference evidence="7" key="1">
    <citation type="submission" date="2018-04" db="EMBL/GenBank/DDBJ databases">
        <authorList>
            <person name="Go L.Y."/>
            <person name="Mitchell J.A."/>
        </authorList>
    </citation>
    <scope>NUCLEOTIDE SEQUENCE</scope>
    <source>
        <strain evidence="7">WBAF</strain>
    </source>
</reference>
<dbReference type="HAMAP" id="MF_01357">
    <property type="entry name" value="NDH1_NuoC"/>
    <property type="match status" value="1"/>
</dbReference>
<keyword evidence="7" id="KW-0560">Oxidoreductase</keyword>
<evidence type="ECO:0000256" key="4">
    <source>
        <dbReference type="RuleBase" id="RU003456"/>
    </source>
</evidence>
<evidence type="ECO:0000259" key="6">
    <source>
        <dbReference type="Pfam" id="PF00329"/>
    </source>
</evidence>
<comment type="catalytic activity">
    <reaction evidence="3 5">
        <text>a quinone + NADH + 5 H(+)(in) = a quinol + NAD(+) + 4 H(+)(out)</text>
        <dbReference type="Rhea" id="RHEA:57888"/>
        <dbReference type="ChEBI" id="CHEBI:15378"/>
        <dbReference type="ChEBI" id="CHEBI:24646"/>
        <dbReference type="ChEBI" id="CHEBI:57540"/>
        <dbReference type="ChEBI" id="CHEBI:57945"/>
        <dbReference type="ChEBI" id="CHEBI:132124"/>
    </reaction>
</comment>
<dbReference type="GO" id="GO:0008137">
    <property type="term" value="F:NADH dehydrogenase (ubiquinone) activity"/>
    <property type="evidence" value="ECO:0007669"/>
    <property type="project" value="InterPro"/>
</dbReference>
<dbReference type="NCBIfam" id="NF004733">
    <property type="entry name" value="PRK06074.1-5"/>
    <property type="match status" value="1"/>
</dbReference>
<dbReference type="PANTHER" id="PTHR10884:SF14">
    <property type="entry name" value="NADH DEHYDROGENASE [UBIQUINONE] IRON-SULFUR PROTEIN 3, MITOCHONDRIAL"/>
    <property type="match status" value="1"/>
</dbReference>
<keyword evidence="2 3" id="KW-0813">Transport</keyword>
<evidence type="ECO:0000256" key="5">
    <source>
        <dbReference type="RuleBase" id="RU003582"/>
    </source>
</evidence>
<dbReference type="Pfam" id="PF00329">
    <property type="entry name" value="Complex1_30kDa"/>
    <property type="match status" value="1"/>
</dbReference>
<dbReference type="PANTHER" id="PTHR10884">
    <property type="entry name" value="NADH DEHYDROGENASE UBIQUINONE IRON-SULFUR PROTEIN 3"/>
    <property type="match status" value="1"/>
</dbReference>
<dbReference type="GO" id="GO:0048038">
    <property type="term" value="F:quinone binding"/>
    <property type="evidence" value="ECO:0007669"/>
    <property type="project" value="UniProtKB-KW"/>
</dbReference>
<protein>
    <recommendedName>
        <fullName evidence="3">NADH-quinone oxidoreductase subunit C</fullName>
        <ecNumber evidence="3">7.1.1.-</ecNumber>
    </recommendedName>
    <alternativeName>
        <fullName evidence="3">NADH dehydrogenase I subunit C</fullName>
    </alternativeName>
    <alternativeName>
        <fullName evidence="3">NDH-1 subunit C</fullName>
    </alternativeName>
</protein>
<keyword evidence="3" id="KW-0472">Membrane</keyword>
<keyword evidence="3 4" id="KW-1278">Translocase</keyword>
<name>A0A3B0JAP7_9RICK</name>
<evidence type="ECO:0000256" key="1">
    <source>
        <dbReference type="ARBA" id="ARBA00007569"/>
    </source>
</evidence>
<dbReference type="InterPro" id="IPR020396">
    <property type="entry name" value="NADH_UbQ_OxRdtase_CS"/>
</dbReference>
<keyword evidence="3 5" id="KW-0874">Quinone</keyword>
<evidence type="ECO:0000256" key="2">
    <source>
        <dbReference type="ARBA" id="ARBA00022448"/>
    </source>
</evidence>
<dbReference type="GO" id="GO:0050136">
    <property type="term" value="F:NADH dehydrogenase (quinone) (non-electrogenic) activity"/>
    <property type="evidence" value="ECO:0007669"/>
    <property type="project" value="UniProtKB-UniRule"/>
</dbReference>
<dbReference type="GO" id="GO:0005886">
    <property type="term" value="C:plasma membrane"/>
    <property type="evidence" value="ECO:0007669"/>
    <property type="project" value="UniProtKB-SubCell"/>
</dbReference>
<proteinExistence type="inferred from homology"/>
<dbReference type="Gene3D" id="3.30.460.80">
    <property type="entry name" value="NADH:ubiquinone oxidoreductase, 30kDa subunit"/>
    <property type="match status" value="1"/>
</dbReference>